<organism evidence="3 4">
    <name type="scientific">Prauserella marina</name>
    <dbReference type="NCBI Taxonomy" id="530584"/>
    <lineage>
        <taxon>Bacteria</taxon>
        <taxon>Bacillati</taxon>
        <taxon>Actinomycetota</taxon>
        <taxon>Actinomycetes</taxon>
        <taxon>Pseudonocardiales</taxon>
        <taxon>Pseudonocardiaceae</taxon>
        <taxon>Prauserella</taxon>
    </lineage>
</organism>
<dbReference type="OrthoDB" id="9798454at2"/>
<reference evidence="3 4" key="1">
    <citation type="submission" date="2016-10" db="EMBL/GenBank/DDBJ databases">
        <authorList>
            <person name="de Groot N.N."/>
        </authorList>
    </citation>
    <scope>NUCLEOTIDE SEQUENCE [LARGE SCALE GENOMIC DNA]</scope>
    <source>
        <strain evidence="3 4">CGMCC 4.5506</strain>
    </source>
</reference>
<evidence type="ECO:0000256" key="2">
    <source>
        <dbReference type="ARBA" id="ARBA00023002"/>
    </source>
</evidence>
<evidence type="ECO:0000313" key="4">
    <source>
        <dbReference type="Proteomes" id="UP000199494"/>
    </source>
</evidence>
<evidence type="ECO:0000313" key="3">
    <source>
        <dbReference type="EMBL" id="SDC21415.1"/>
    </source>
</evidence>
<dbReference type="KEGG" id="pmad:BAY61_12300"/>
<keyword evidence="4" id="KW-1185">Reference proteome</keyword>
<dbReference type="Pfam" id="PF02525">
    <property type="entry name" value="Flavodoxin_2"/>
    <property type="match status" value="1"/>
</dbReference>
<evidence type="ECO:0000256" key="1">
    <source>
        <dbReference type="ARBA" id="ARBA00006252"/>
    </source>
</evidence>
<dbReference type="InterPro" id="IPR029039">
    <property type="entry name" value="Flavoprotein-like_sf"/>
</dbReference>
<dbReference type="EMBL" id="FMZE01000001">
    <property type="protein sequence ID" value="SDC21415.1"/>
    <property type="molecule type" value="Genomic_DNA"/>
</dbReference>
<name>A0A222VP11_9PSEU</name>
<gene>
    <name evidence="3" type="ORF">SAMN05421630_101838</name>
</gene>
<dbReference type="GO" id="GO:0003955">
    <property type="term" value="F:NAD(P)H dehydrogenase (quinone) activity"/>
    <property type="evidence" value="ECO:0007669"/>
    <property type="project" value="TreeGrafter"/>
</dbReference>
<dbReference type="AlphaFoldDB" id="A0A222VP11"/>
<dbReference type="PANTHER" id="PTHR10204:SF34">
    <property type="entry name" value="NAD(P)H DEHYDROGENASE [QUINONE] 1 ISOFORM 1"/>
    <property type="match status" value="1"/>
</dbReference>
<keyword evidence="2" id="KW-0560">Oxidoreductase</keyword>
<dbReference type="SUPFAM" id="SSF52218">
    <property type="entry name" value="Flavoproteins"/>
    <property type="match status" value="1"/>
</dbReference>
<dbReference type="InterPro" id="IPR003680">
    <property type="entry name" value="Flavodoxin_fold"/>
</dbReference>
<dbReference type="GO" id="GO:0005829">
    <property type="term" value="C:cytosol"/>
    <property type="evidence" value="ECO:0007669"/>
    <property type="project" value="TreeGrafter"/>
</dbReference>
<dbReference type="STRING" id="530584.SAMN05421630_101838"/>
<dbReference type="InterPro" id="IPR051545">
    <property type="entry name" value="NAD(P)H_dehydrogenase_qn"/>
</dbReference>
<comment type="similarity">
    <text evidence="1">Belongs to the NAD(P)H dehydrogenase (quinone) family.</text>
</comment>
<dbReference type="RefSeq" id="WP_091797213.1">
    <property type="nucleotide sequence ID" value="NZ_CP016353.1"/>
</dbReference>
<dbReference type="Gene3D" id="3.40.50.360">
    <property type="match status" value="1"/>
</dbReference>
<sequence length="215" mass="23443">MNEPTITGPKILAVVAHPDRQSLTWKITERVGSAITEAGGRFSTLDLYADDFSPAYDNVDRQHFRAAEGLPGDVVAHQALIDEADALVVIFPVFWWSMPGVLKGWFDRVFARDWAYDIAEDGSDHGRLGDRSMHSIAIAGAGQGVYERHGYRDALHAQLTHGIFEYCGVRDPGSHLIFGSENPDKIDEHFAQAGLIGEELVAAANLARTAVAATT</sequence>
<proteinExistence type="inferred from homology"/>
<protein>
    <submittedName>
        <fullName evidence="3">NAD(P)H dehydrogenase (Quinone)</fullName>
    </submittedName>
</protein>
<dbReference type="Proteomes" id="UP000199494">
    <property type="component" value="Unassembled WGS sequence"/>
</dbReference>
<accession>A0A222VP11</accession>
<dbReference type="PANTHER" id="PTHR10204">
    <property type="entry name" value="NAD P H OXIDOREDUCTASE-RELATED"/>
    <property type="match status" value="1"/>
</dbReference>